<evidence type="ECO:0000313" key="1">
    <source>
        <dbReference type="EMBL" id="KAF7365882.1"/>
    </source>
</evidence>
<accession>A0A8H6YVA4</accession>
<dbReference type="EMBL" id="JACAZI010000003">
    <property type="protein sequence ID" value="KAF7365882.1"/>
    <property type="molecule type" value="Genomic_DNA"/>
</dbReference>
<protein>
    <submittedName>
        <fullName evidence="1">Uncharacterized protein</fullName>
    </submittedName>
</protein>
<organism evidence="1 2">
    <name type="scientific">Mycena venus</name>
    <dbReference type="NCBI Taxonomy" id="2733690"/>
    <lineage>
        <taxon>Eukaryota</taxon>
        <taxon>Fungi</taxon>
        <taxon>Dikarya</taxon>
        <taxon>Basidiomycota</taxon>
        <taxon>Agaricomycotina</taxon>
        <taxon>Agaricomycetes</taxon>
        <taxon>Agaricomycetidae</taxon>
        <taxon>Agaricales</taxon>
        <taxon>Marasmiineae</taxon>
        <taxon>Mycenaceae</taxon>
        <taxon>Mycena</taxon>
    </lineage>
</organism>
<gene>
    <name evidence="1" type="ORF">MVEN_00463000</name>
</gene>
<dbReference type="AlphaFoldDB" id="A0A8H6YVA4"/>
<evidence type="ECO:0000313" key="2">
    <source>
        <dbReference type="Proteomes" id="UP000620124"/>
    </source>
</evidence>
<reference evidence="1" key="1">
    <citation type="submission" date="2020-05" db="EMBL/GenBank/DDBJ databases">
        <title>Mycena genomes resolve the evolution of fungal bioluminescence.</title>
        <authorList>
            <person name="Tsai I.J."/>
        </authorList>
    </citation>
    <scope>NUCLEOTIDE SEQUENCE</scope>
    <source>
        <strain evidence="1">CCC161011</strain>
    </source>
</reference>
<sequence>MASSTVLHDVLPIHVPMLRANGENFTIFSLRLLVAVEAKGYLGHFNGTDTRPVFTTAPTQVEADQVALANVSAMWTHVTDTHTTKGAYAQANLHIKFLPSKRSFGHNALEFLENLTVRREDMAAPERLQRAFPTLRISCFYSVD</sequence>
<name>A0A8H6YVA4_9AGAR</name>
<dbReference type="Proteomes" id="UP000620124">
    <property type="component" value="Unassembled WGS sequence"/>
</dbReference>
<proteinExistence type="predicted"/>
<keyword evidence="2" id="KW-1185">Reference proteome</keyword>
<dbReference type="OrthoDB" id="3263038at2759"/>
<comment type="caution">
    <text evidence="1">The sequence shown here is derived from an EMBL/GenBank/DDBJ whole genome shotgun (WGS) entry which is preliminary data.</text>
</comment>